<evidence type="ECO:0000313" key="6">
    <source>
        <dbReference type="Proteomes" id="UP001144256"/>
    </source>
</evidence>
<dbReference type="EMBL" id="BRLB01000008">
    <property type="protein sequence ID" value="GKX30288.1"/>
    <property type="molecule type" value="Genomic_DNA"/>
</dbReference>
<dbReference type="PANTHER" id="PTHR33204:SF38">
    <property type="entry name" value="HTH-TYPE TRANSCRIPTIONAL ACTIVATOR HXLR"/>
    <property type="match status" value="1"/>
</dbReference>
<dbReference type="InterPro" id="IPR036388">
    <property type="entry name" value="WH-like_DNA-bd_sf"/>
</dbReference>
<gene>
    <name evidence="5" type="ORF">SH1V18_27680</name>
</gene>
<keyword evidence="2" id="KW-0238">DNA-binding</keyword>
<dbReference type="SUPFAM" id="SSF46785">
    <property type="entry name" value="Winged helix' DNA-binding domain"/>
    <property type="match status" value="1"/>
</dbReference>
<keyword evidence="3" id="KW-0804">Transcription</keyword>
<evidence type="ECO:0000313" key="5">
    <source>
        <dbReference type="EMBL" id="GKX30288.1"/>
    </source>
</evidence>
<dbReference type="InterPro" id="IPR002577">
    <property type="entry name" value="HTH_HxlR"/>
</dbReference>
<dbReference type="GO" id="GO:0003677">
    <property type="term" value="F:DNA binding"/>
    <property type="evidence" value="ECO:0007669"/>
    <property type="project" value="UniProtKB-KW"/>
</dbReference>
<feature type="domain" description="HTH hxlR-type" evidence="4">
    <location>
        <begin position="21"/>
        <end position="117"/>
    </location>
</feature>
<dbReference type="PANTHER" id="PTHR33204">
    <property type="entry name" value="TRANSCRIPTIONAL REGULATOR, MARR FAMILY"/>
    <property type="match status" value="1"/>
</dbReference>
<keyword evidence="1" id="KW-0805">Transcription regulation</keyword>
<dbReference type="Gene3D" id="1.10.10.10">
    <property type="entry name" value="Winged helix-like DNA-binding domain superfamily/Winged helix DNA-binding domain"/>
    <property type="match status" value="1"/>
</dbReference>
<name>A0A9W6DGB2_9FIRM</name>
<keyword evidence="6" id="KW-1185">Reference proteome</keyword>
<sequence length="117" mass="13650">MNDKALEVFPNLKNRQKDFICSIGFTMTVIGSKWRAIMLWHIIKNQPIRYGELKKIIPKISHKVLSSELKLLEEDGLIYRKAYPTIPPKVEYIPTERGLSLENILAELCKWGKEYMS</sequence>
<evidence type="ECO:0000256" key="1">
    <source>
        <dbReference type="ARBA" id="ARBA00023015"/>
    </source>
</evidence>
<protein>
    <submittedName>
        <fullName evidence="5">HxlR family transcriptional regulator</fullName>
    </submittedName>
</protein>
<proteinExistence type="predicted"/>
<dbReference type="InterPro" id="IPR036390">
    <property type="entry name" value="WH_DNA-bd_sf"/>
</dbReference>
<dbReference type="AlphaFoldDB" id="A0A9W6DGB2"/>
<organism evidence="5 6">
    <name type="scientific">Vallitalea longa</name>
    <dbReference type="NCBI Taxonomy" id="2936439"/>
    <lineage>
        <taxon>Bacteria</taxon>
        <taxon>Bacillati</taxon>
        <taxon>Bacillota</taxon>
        <taxon>Clostridia</taxon>
        <taxon>Lachnospirales</taxon>
        <taxon>Vallitaleaceae</taxon>
        <taxon>Vallitalea</taxon>
    </lineage>
</organism>
<dbReference type="RefSeq" id="WP_281816326.1">
    <property type="nucleotide sequence ID" value="NZ_BRLB01000008.1"/>
</dbReference>
<dbReference type="Proteomes" id="UP001144256">
    <property type="component" value="Unassembled WGS sequence"/>
</dbReference>
<dbReference type="PROSITE" id="PS51118">
    <property type="entry name" value="HTH_HXLR"/>
    <property type="match status" value="1"/>
</dbReference>
<reference evidence="5" key="1">
    <citation type="submission" date="2022-06" db="EMBL/GenBank/DDBJ databases">
        <title>Vallitalea longa sp. nov., an anaerobic bacterium isolated from marine sediment.</title>
        <authorList>
            <person name="Hirano S."/>
            <person name="Terahara T."/>
            <person name="Mori K."/>
            <person name="Hamada M."/>
            <person name="Matsumoto R."/>
            <person name="Kobayashi T."/>
        </authorList>
    </citation>
    <scope>NUCLEOTIDE SEQUENCE</scope>
    <source>
        <strain evidence="5">SH18-1</strain>
    </source>
</reference>
<evidence type="ECO:0000256" key="2">
    <source>
        <dbReference type="ARBA" id="ARBA00023125"/>
    </source>
</evidence>
<evidence type="ECO:0000259" key="4">
    <source>
        <dbReference type="PROSITE" id="PS51118"/>
    </source>
</evidence>
<evidence type="ECO:0000256" key="3">
    <source>
        <dbReference type="ARBA" id="ARBA00023163"/>
    </source>
</evidence>
<comment type="caution">
    <text evidence="5">The sequence shown here is derived from an EMBL/GenBank/DDBJ whole genome shotgun (WGS) entry which is preliminary data.</text>
</comment>
<accession>A0A9W6DGB2</accession>
<dbReference type="Pfam" id="PF01638">
    <property type="entry name" value="HxlR"/>
    <property type="match status" value="1"/>
</dbReference>